<protein>
    <recommendedName>
        <fullName evidence="2">Flavin reductase like domain-containing protein</fullName>
    </recommendedName>
</protein>
<evidence type="ECO:0000259" key="2">
    <source>
        <dbReference type="SMART" id="SM00903"/>
    </source>
</evidence>
<reference evidence="3" key="2">
    <citation type="submission" date="2020-09" db="EMBL/GenBank/DDBJ databases">
        <authorList>
            <person name="Sun Q."/>
            <person name="Zhou Y."/>
        </authorList>
    </citation>
    <scope>NUCLEOTIDE SEQUENCE</scope>
    <source>
        <strain evidence="3">CGMCC 1.15725</strain>
    </source>
</reference>
<proteinExistence type="predicted"/>
<dbReference type="Pfam" id="PF01613">
    <property type="entry name" value="Flavin_Reduct"/>
    <property type="match status" value="1"/>
</dbReference>
<evidence type="ECO:0000256" key="1">
    <source>
        <dbReference type="ARBA" id="ARBA00023002"/>
    </source>
</evidence>
<dbReference type="InterPro" id="IPR002563">
    <property type="entry name" value="Flavin_Rdtase-like_dom"/>
</dbReference>
<dbReference type="GO" id="GO:0006208">
    <property type="term" value="P:pyrimidine nucleobase catabolic process"/>
    <property type="evidence" value="ECO:0007669"/>
    <property type="project" value="TreeGrafter"/>
</dbReference>
<comment type="caution">
    <text evidence="3">The sequence shown here is derived from an EMBL/GenBank/DDBJ whole genome shotgun (WGS) entry which is preliminary data.</text>
</comment>
<sequence>MERVSFDATDLRRAFGTFLTGVTIVTTRDATGVPRGMTANSFTSVSLDPPLLLVCIGRGSSNIAAFEAAEHFAVNILDHAQAEVASTFAARGIDRFATVDHRPAATGAPVLDPCLSWFDCTLHQRVAAGDHLILIGRVEAYATRATEPLGFCRGRFVRLEPAMEDAPRYRRA</sequence>
<dbReference type="AlphaFoldDB" id="A0A8J2YZ91"/>
<evidence type="ECO:0000313" key="4">
    <source>
        <dbReference type="Proteomes" id="UP000646365"/>
    </source>
</evidence>
<dbReference type="GO" id="GO:0042602">
    <property type="term" value="F:riboflavin reductase (NADPH) activity"/>
    <property type="evidence" value="ECO:0007669"/>
    <property type="project" value="TreeGrafter"/>
</dbReference>
<name>A0A8J2YZ91_9PROT</name>
<keyword evidence="1" id="KW-0560">Oxidoreductase</keyword>
<dbReference type="PANTHER" id="PTHR30466:SF1">
    <property type="entry name" value="FMN REDUCTASE (NADH) RUTF"/>
    <property type="match status" value="1"/>
</dbReference>
<dbReference type="InterPro" id="IPR050268">
    <property type="entry name" value="NADH-dep_flavin_reductase"/>
</dbReference>
<accession>A0A8J2YZ91</accession>
<dbReference type="SUPFAM" id="SSF50475">
    <property type="entry name" value="FMN-binding split barrel"/>
    <property type="match status" value="1"/>
</dbReference>
<organism evidence="3 4">
    <name type="scientific">Aliidongia dinghuensis</name>
    <dbReference type="NCBI Taxonomy" id="1867774"/>
    <lineage>
        <taxon>Bacteria</taxon>
        <taxon>Pseudomonadati</taxon>
        <taxon>Pseudomonadota</taxon>
        <taxon>Alphaproteobacteria</taxon>
        <taxon>Rhodospirillales</taxon>
        <taxon>Dongiaceae</taxon>
        <taxon>Aliidongia</taxon>
    </lineage>
</organism>
<evidence type="ECO:0000313" key="3">
    <source>
        <dbReference type="EMBL" id="GGF39650.1"/>
    </source>
</evidence>
<gene>
    <name evidence="3" type="ORF">GCM10011611_52540</name>
</gene>
<dbReference type="InterPro" id="IPR012349">
    <property type="entry name" value="Split_barrel_FMN-bd"/>
</dbReference>
<reference evidence="3" key="1">
    <citation type="journal article" date="2014" name="Int. J. Syst. Evol. Microbiol.">
        <title>Complete genome sequence of Corynebacterium casei LMG S-19264T (=DSM 44701T), isolated from a smear-ripened cheese.</title>
        <authorList>
            <consortium name="US DOE Joint Genome Institute (JGI-PGF)"/>
            <person name="Walter F."/>
            <person name="Albersmeier A."/>
            <person name="Kalinowski J."/>
            <person name="Ruckert C."/>
        </authorList>
    </citation>
    <scope>NUCLEOTIDE SEQUENCE</scope>
    <source>
        <strain evidence="3">CGMCC 1.15725</strain>
    </source>
</reference>
<dbReference type="EMBL" id="BMJQ01000016">
    <property type="protein sequence ID" value="GGF39650.1"/>
    <property type="molecule type" value="Genomic_DNA"/>
</dbReference>
<dbReference type="PANTHER" id="PTHR30466">
    <property type="entry name" value="FLAVIN REDUCTASE"/>
    <property type="match status" value="1"/>
</dbReference>
<dbReference type="RefSeq" id="WP_189051139.1">
    <property type="nucleotide sequence ID" value="NZ_BMJQ01000016.1"/>
</dbReference>
<dbReference type="Gene3D" id="2.30.110.10">
    <property type="entry name" value="Electron Transport, Fmn-binding Protein, Chain A"/>
    <property type="match status" value="1"/>
</dbReference>
<dbReference type="GO" id="GO:0010181">
    <property type="term" value="F:FMN binding"/>
    <property type="evidence" value="ECO:0007669"/>
    <property type="project" value="InterPro"/>
</dbReference>
<dbReference type="SMART" id="SM00903">
    <property type="entry name" value="Flavin_Reduct"/>
    <property type="match status" value="1"/>
</dbReference>
<dbReference type="Proteomes" id="UP000646365">
    <property type="component" value="Unassembled WGS sequence"/>
</dbReference>
<keyword evidence="4" id="KW-1185">Reference proteome</keyword>
<feature type="domain" description="Flavin reductase like" evidence="2">
    <location>
        <begin position="15"/>
        <end position="158"/>
    </location>
</feature>